<keyword evidence="1" id="KW-0732">Signal</keyword>
<evidence type="ECO:0000256" key="1">
    <source>
        <dbReference type="SAM" id="SignalP"/>
    </source>
</evidence>
<feature type="domain" description="Pyrrolo-quinoline quinone repeat" evidence="2">
    <location>
        <begin position="185"/>
        <end position="411"/>
    </location>
</feature>
<dbReference type="RefSeq" id="WP_146436285.1">
    <property type="nucleotide sequence ID" value="NZ_SJPF01000006.1"/>
</dbReference>
<evidence type="ECO:0000259" key="2">
    <source>
        <dbReference type="Pfam" id="PF13360"/>
    </source>
</evidence>
<gene>
    <name evidence="3" type="ORF">Enr8_46980</name>
</gene>
<comment type="caution">
    <text evidence="3">The sequence shown here is derived from an EMBL/GenBank/DDBJ whole genome shotgun (WGS) entry which is preliminary data.</text>
</comment>
<evidence type="ECO:0000313" key="3">
    <source>
        <dbReference type="EMBL" id="TWT30041.1"/>
    </source>
</evidence>
<reference evidence="3 4" key="1">
    <citation type="submission" date="2019-02" db="EMBL/GenBank/DDBJ databases">
        <title>Deep-cultivation of Planctomycetes and their phenomic and genomic characterization uncovers novel biology.</title>
        <authorList>
            <person name="Wiegand S."/>
            <person name="Jogler M."/>
            <person name="Boedeker C."/>
            <person name="Pinto D."/>
            <person name="Vollmers J."/>
            <person name="Rivas-Marin E."/>
            <person name="Kohn T."/>
            <person name="Peeters S.H."/>
            <person name="Heuer A."/>
            <person name="Rast P."/>
            <person name="Oberbeckmann S."/>
            <person name="Bunk B."/>
            <person name="Jeske O."/>
            <person name="Meyerdierks A."/>
            <person name="Storesund J.E."/>
            <person name="Kallscheuer N."/>
            <person name="Luecker S."/>
            <person name="Lage O.M."/>
            <person name="Pohl T."/>
            <person name="Merkel B.J."/>
            <person name="Hornburger P."/>
            <person name="Mueller R.-W."/>
            <person name="Bruemmer F."/>
            <person name="Labrenz M."/>
            <person name="Spormann A.M."/>
            <person name="Op Den Camp H."/>
            <person name="Overmann J."/>
            <person name="Amann R."/>
            <person name="Jetten M.S.M."/>
            <person name="Mascher T."/>
            <person name="Medema M.H."/>
            <person name="Devos D.P."/>
            <person name="Kaster A.-K."/>
            <person name="Ovreas L."/>
            <person name="Rohde M."/>
            <person name="Galperin M.Y."/>
            <person name="Jogler C."/>
        </authorList>
    </citation>
    <scope>NUCLEOTIDE SEQUENCE [LARGE SCALE GENOMIC DNA]</scope>
    <source>
        <strain evidence="3 4">Enr8</strain>
    </source>
</reference>
<dbReference type="InterPro" id="IPR011047">
    <property type="entry name" value="Quinoprotein_ADH-like_sf"/>
</dbReference>
<keyword evidence="4" id="KW-1185">Reference proteome</keyword>
<protein>
    <submittedName>
        <fullName evidence="3">Outer membrane biogenesis protein BamB</fullName>
    </submittedName>
</protein>
<dbReference type="AlphaFoldDB" id="A0A5C5UUJ3"/>
<dbReference type="Pfam" id="PF13360">
    <property type="entry name" value="PQQ_2"/>
    <property type="match status" value="2"/>
</dbReference>
<dbReference type="Proteomes" id="UP000318878">
    <property type="component" value="Unassembled WGS sequence"/>
</dbReference>
<dbReference type="SUPFAM" id="SSF50998">
    <property type="entry name" value="Quinoprotein alcohol dehydrogenase-like"/>
    <property type="match status" value="1"/>
</dbReference>
<feature type="chain" id="PRO_5022837376" evidence="1">
    <location>
        <begin position="20"/>
        <end position="412"/>
    </location>
</feature>
<dbReference type="Gene3D" id="2.40.10.480">
    <property type="match status" value="1"/>
</dbReference>
<accession>A0A5C5UUJ3</accession>
<dbReference type="InterPro" id="IPR002372">
    <property type="entry name" value="PQQ_rpt_dom"/>
</dbReference>
<feature type="signal peptide" evidence="1">
    <location>
        <begin position="1"/>
        <end position="19"/>
    </location>
</feature>
<dbReference type="Gene3D" id="2.130.10.10">
    <property type="entry name" value="YVTN repeat-like/Quinoprotein amine dehydrogenase"/>
    <property type="match status" value="1"/>
</dbReference>
<proteinExistence type="predicted"/>
<dbReference type="InterPro" id="IPR015943">
    <property type="entry name" value="WD40/YVTN_repeat-like_dom_sf"/>
</dbReference>
<dbReference type="PANTHER" id="PTHR34512">
    <property type="entry name" value="CELL SURFACE PROTEIN"/>
    <property type="match status" value="1"/>
</dbReference>
<sequence length="412" mass="45848" precursor="true">MSRLPALLLVFLFFSATKAADNWPEFRGPHGDGVAQSENLPVDFSDPQALKWKTAIHDRGWSSPVIWGDRIWVTTSTEDGTKQSVLALDRHTGEILLDRVVFTTDDPQEKEVSNSYASCTPAIEEGRIYVHYGSLGTACLDSQTGETIWERRDLRCDHWRGPGSSPILDDKNLYVAYDGYDFQYAVALDKNSGKTVWKRDRNIDYGTDNGDRKKAYSTACLFEHEGQRQLVMPSASDTICYDPATGDELWRVKHGGMNAAPRPLYKHGLVYITGGDRDRKLFAMDPSVRGQVPDDAIAWGLSKGAPYRPSQIILGDRMYMIEDKGIATCVDAKSGEKIWQKRIGGNYRASLLAAGGNLYCFDESGKITVFKASDEFELVAESSLPDGFQASPAVAGDSLYLRTTKDLYCFEK</sequence>
<dbReference type="OrthoDB" id="244732at2"/>
<evidence type="ECO:0000313" key="4">
    <source>
        <dbReference type="Proteomes" id="UP000318878"/>
    </source>
</evidence>
<organism evidence="3 4">
    <name type="scientific">Blastopirellula retiformator</name>
    <dbReference type="NCBI Taxonomy" id="2527970"/>
    <lineage>
        <taxon>Bacteria</taxon>
        <taxon>Pseudomonadati</taxon>
        <taxon>Planctomycetota</taxon>
        <taxon>Planctomycetia</taxon>
        <taxon>Pirellulales</taxon>
        <taxon>Pirellulaceae</taxon>
        <taxon>Blastopirellula</taxon>
    </lineage>
</organism>
<name>A0A5C5UUJ3_9BACT</name>
<feature type="domain" description="Pyrrolo-quinoline quinone repeat" evidence="2">
    <location>
        <begin position="49"/>
        <end position="151"/>
    </location>
</feature>
<dbReference type="PANTHER" id="PTHR34512:SF30">
    <property type="entry name" value="OUTER MEMBRANE PROTEIN ASSEMBLY FACTOR BAMB"/>
    <property type="match status" value="1"/>
</dbReference>
<dbReference type="EMBL" id="SJPF01000006">
    <property type="protein sequence ID" value="TWT30041.1"/>
    <property type="molecule type" value="Genomic_DNA"/>
</dbReference>